<feature type="non-terminal residue" evidence="1">
    <location>
        <position position="52"/>
    </location>
</feature>
<comment type="caution">
    <text evidence="1">The sequence shown here is derived from an EMBL/GenBank/DDBJ whole genome shotgun (WGS) entry which is preliminary data.</text>
</comment>
<evidence type="ECO:0000313" key="1">
    <source>
        <dbReference type="EMBL" id="CAG8608006.1"/>
    </source>
</evidence>
<gene>
    <name evidence="1" type="ORF">SCALOS_LOCUS7177</name>
</gene>
<reference evidence="1" key="1">
    <citation type="submission" date="2021-06" db="EMBL/GenBank/DDBJ databases">
        <authorList>
            <person name="Kallberg Y."/>
            <person name="Tangrot J."/>
            <person name="Rosling A."/>
        </authorList>
    </citation>
    <scope>NUCLEOTIDE SEQUENCE</scope>
    <source>
        <strain evidence="1">AU212A</strain>
    </source>
</reference>
<evidence type="ECO:0000313" key="2">
    <source>
        <dbReference type="Proteomes" id="UP000789860"/>
    </source>
</evidence>
<organism evidence="1 2">
    <name type="scientific">Scutellospora calospora</name>
    <dbReference type="NCBI Taxonomy" id="85575"/>
    <lineage>
        <taxon>Eukaryota</taxon>
        <taxon>Fungi</taxon>
        <taxon>Fungi incertae sedis</taxon>
        <taxon>Mucoromycota</taxon>
        <taxon>Glomeromycotina</taxon>
        <taxon>Glomeromycetes</taxon>
        <taxon>Diversisporales</taxon>
        <taxon>Gigasporaceae</taxon>
        <taxon>Scutellospora</taxon>
    </lineage>
</organism>
<name>A0ACA9MRY6_9GLOM</name>
<dbReference type="EMBL" id="CAJVPM010015464">
    <property type="protein sequence ID" value="CAG8608006.1"/>
    <property type="molecule type" value="Genomic_DNA"/>
</dbReference>
<sequence length="52" mass="6160">MTNKSEESYRRLFQRLIDFGEMHNIDLQPQIILTDFESTAINAVQLEFDNVQ</sequence>
<accession>A0ACA9MRY6</accession>
<dbReference type="Proteomes" id="UP000789860">
    <property type="component" value="Unassembled WGS sequence"/>
</dbReference>
<protein>
    <submittedName>
        <fullName evidence="1">6360_t:CDS:1</fullName>
    </submittedName>
</protein>
<keyword evidence="2" id="KW-1185">Reference proteome</keyword>
<proteinExistence type="predicted"/>